<evidence type="ECO:0008006" key="4">
    <source>
        <dbReference type="Google" id="ProtNLM"/>
    </source>
</evidence>
<organism evidence="2 3">
    <name type="scientific">Mycobacterium deserti</name>
    <dbReference type="NCBI Taxonomy" id="2978347"/>
    <lineage>
        <taxon>Bacteria</taxon>
        <taxon>Bacillati</taxon>
        <taxon>Actinomycetota</taxon>
        <taxon>Actinomycetes</taxon>
        <taxon>Mycobacteriales</taxon>
        <taxon>Mycobacteriaceae</taxon>
        <taxon>Mycobacterium</taxon>
    </lineage>
</organism>
<dbReference type="InterPro" id="IPR046576">
    <property type="entry name" value="DUF6636"/>
</dbReference>
<feature type="signal peptide" evidence="1">
    <location>
        <begin position="1"/>
        <end position="22"/>
    </location>
</feature>
<protein>
    <recommendedName>
        <fullName evidence="4">Lipoprotein LppU</fullName>
    </recommendedName>
</protein>
<keyword evidence="3" id="KW-1185">Reference proteome</keyword>
<feature type="chain" id="PRO_5045213297" description="Lipoprotein LppU" evidence="1">
    <location>
        <begin position="23"/>
        <end position="169"/>
    </location>
</feature>
<dbReference type="RefSeq" id="WP_260993626.1">
    <property type="nucleotide sequence ID" value="NZ_JAODWD010000003.1"/>
</dbReference>
<proteinExistence type="predicted"/>
<evidence type="ECO:0000313" key="3">
    <source>
        <dbReference type="Proteomes" id="UP001206639"/>
    </source>
</evidence>
<sequence>MAHRVRQLGAVIAGTAAAVALAGCGEPPRVVAESVTSQTASHKDKTPGPTAVQREVQELTGFISPSGNVACMLDATWARCDIIDRNWSPPPRPPDCEFDYGQGISLAPGERAQFVCAGDTAFGADQVLPYGESIAADRLRCESAQSGITCLDSESGHGFSISREAYRVF</sequence>
<comment type="caution">
    <text evidence="2">The sequence shown here is derived from an EMBL/GenBank/DDBJ whole genome shotgun (WGS) entry which is preliminary data.</text>
</comment>
<evidence type="ECO:0000256" key="1">
    <source>
        <dbReference type="SAM" id="SignalP"/>
    </source>
</evidence>
<keyword evidence="1" id="KW-0732">Signal</keyword>
<evidence type="ECO:0000313" key="2">
    <source>
        <dbReference type="EMBL" id="MCT7659592.1"/>
    </source>
</evidence>
<name>A0ABT2MBF6_9MYCO</name>
<dbReference type="PROSITE" id="PS51257">
    <property type="entry name" value="PROKAR_LIPOPROTEIN"/>
    <property type="match status" value="1"/>
</dbReference>
<reference evidence="3" key="1">
    <citation type="submission" date="2023-07" db="EMBL/GenBank/DDBJ databases">
        <authorList>
            <person name="Deng Y."/>
            <person name="Zhang Y.-Q."/>
        </authorList>
    </citation>
    <scope>NUCLEOTIDE SEQUENCE [LARGE SCALE GENOMIC DNA]</scope>
    <source>
        <strain evidence="3">CPCC 205710</strain>
    </source>
</reference>
<accession>A0ABT2MBF6</accession>
<gene>
    <name evidence="2" type="ORF">N4S67_14285</name>
</gene>
<dbReference type="Proteomes" id="UP001206639">
    <property type="component" value="Unassembled WGS sequence"/>
</dbReference>
<dbReference type="EMBL" id="JAODWD010000003">
    <property type="protein sequence ID" value="MCT7659592.1"/>
    <property type="molecule type" value="Genomic_DNA"/>
</dbReference>
<dbReference type="Pfam" id="PF20341">
    <property type="entry name" value="DUF6636"/>
    <property type="match status" value="1"/>
</dbReference>